<dbReference type="GO" id="GO:0000978">
    <property type="term" value="F:RNA polymerase II cis-regulatory region sequence-specific DNA binding"/>
    <property type="evidence" value="ECO:0007669"/>
    <property type="project" value="TreeGrafter"/>
</dbReference>
<dbReference type="GO" id="GO:0060963">
    <property type="term" value="P:positive regulation of ribosomal protein gene transcription by RNA polymerase II"/>
    <property type="evidence" value="ECO:0007669"/>
    <property type="project" value="TreeGrafter"/>
</dbReference>
<evidence type="ECO:0000313" key="3">
    <source>
        <dbReference type="EMBL" id="RKP25157.1"/>
    </source>
</evidence>
<dbReference type="EMBL" id="KZ989860">
    <property type="protein sequence ID" value="RKP25157.1"/>
    <property type="molecule type" value="Genomic_DNA"/>
</dbReference>
<dbReference type="AlphaFoldDB" id="A0A4P9YYI2"/>
<feature type="region of interest" description="Disordered" evidence="1">
    <location>
        <begin position="179"/>
        <end position="218"/>
    </location>
</feature>
<evidence type="ECO:0000313" key="4">
    <source>
        <dbReference type="Proteomes" id="UP000278143"/>
    </source>
</evidence>
<dbReference type="PANTHER" id="PTHR37784:SF2">
    <property type="entry name" value="HIGH-OSMOLARITY-INDUCED TRANSCRIPTION PROTEIN 1"/>
    <property type="match status" value="1"/>
</dbReference>
<reference evidence="4" key="1">
    <citation type="journal article" date="2018" name="Nat. Microbiol.">
        <title>Leveraging single-cell genomics to expand the fungal tree of life.</title>
        <authorList>
            <person name="Ahrendt S.R."/>
            <person name="Quandt C.A."/>
            <person name="Ciobanu D."/>
            <person name="Clum A."/>
            <person name="Salamov A."/>
            <person name="Andreopoulos B."/>
            <person name="Cheng J.F."/>
            <person name="Woyke T."/>
            <person name="Pelin A."/>
            <person name="Henrissat B."/>
            <person name="Reynolds N.K."/>
            <person name="Benny G.L."/>
            <person name="Smith M.E."/>
            <person name="James T.Y."/>
            <person name="Grigoriev I.V."/>
        </authorList>
    </citation>
    <scope>NUCLEOTIDE SEQUENCE [LARGE SCALE GENOMIC DNA]</scope>
    <source>
        <strain evidence="4">Benny S71-1</strain>
    </source>
</reference>
<feature type="compositionally biased region" description="Basic and acidic residues" evidence="1">
    <location>
        <begin position="205"/>
        <end position="218"/>
    </location>
</feature>
<protein>
    <submittedName>
        <fullName evidence="3">Transcriptional activator of glycolytic enzymes-domain-containing protein</fullName>
    </submittedName>
</protein>
<dbReference type="Proteomes" id="UP000278143">
    <property type="component" value="Unassembled WGS sequence"/>
</dbReference>
<accession>A0A4P9YYI2</accession>
<dbReference type="OrthoDB" id="5594014at2759"/>
<gene>
    <name evidence="3" type="ORF">SYNPS1DRAFT_29098</name>
</gene>
<evidence type="ECO:0000256" key="1">
    <source>
        <dbReference type="SAM" id="MobiDB-lite"/>
    </source>
</evidence>
<evidence type="ECO:0000259" key="2">
    <source>
        <dbReference type="Pfam" id="PF12550"/>
    </source>
</evidence>
<organism evidence="3 4">
    <name type="scientific">Syncephalis pseudoplumigaleata</name>
    <dbReference type="NCBI Taxonomy" id="1712513"/>
    <lineage>
        <taxon>Eukaryota</taxon>
        <taxon>Fungi</taxon>
        <taxon>Fungi incertae sedis</taxon>
        <taxon>Zoopagomycota</taxon>
        <taxon>Zoopagomycotina</taxon>
        <taxon>Zoopagomycetes</taxon>
        <taxon>Zoopagales</taxon>
        <taxon>Piptocephalidaceae</taxon>
        <taxon>Syncephalis</taxon>
    </lineage>
</organism>
<dbReference type="GO" id="GO:0000981">
    <property type="term" value="F:DNA-binding transcription factor activity, RNA polymerase II-specific"/>
    <property type="evidence" value="ECO:0007669"/>
    <property type="project" value="TreeGrafter"/>
</dbReference>
<feature type="region of interest" description="Disordered" evidence="1">
    <location>
        <begin position="334"/>
        <end position="374"/>
    </location>
</feature>
<dbReference type="PANTHER" id="PTHR37784">
    <property type="entry name" value="PROTEIN MSN1"/>
    <property type="match status" value="1"/>
</dbReference>
<dbReference type="InterPro" id="IPR052146">
    <property type="entry name" value="HOT1"/>
</dbReference>
<proteinExistence type="predicted"/>
<keyword evidence="4" id="KW-1185">Reference proteome</keyword>
<feature type="compositionally biased region" description="Low complexity" evidence="1">
    <location>
        <begin position="55"/>
        <end position="71"/>
    </location>
</feature>
<feature type="domain" description="Transcription activator GCR1-like" evidence="2">
    <location>
        <begin position="254"/>
        <end position="321"/>
    </location>
</feature>
<feature type="region of interest" description="Disordered" evidence="1">
    <location>
        <begin position="25"/>
        <end position="82"/>
    </location>
</feature>
<dbReference type="InterPro" id="IPR022210">
    <property type="entry name" value="TF_GCR1-like"/>
</dbReference>
<dbReference type="Pfam" id="PF12550">
    <property type="entry name" value="GCR1_C"/>
    <property type="match status" value="1"/>
</dbReference>
<name>A0A4P9YYI2_9FUNG</name>
<feature type="compositionally biased region" description="Basic and acidic residues" evidence="1">
    <location>
        <begin position="72"/>
        <end position="82"/>
    </location>
</feature>
<feature type="compositionally biased region" description="Acidic residues" evidence="1">
    <location>
        <begin position="42"/>
        <end position="54"/>
    </location>
</feature>
<sequence length="374" mass="42372">MTSMPGMVSMVVDSIMANLHSTVAATSPNANPAHAMNQAQSNDDDDDEEEEEEGGSSSSDNSDGARPNANEAAEREDERLDPDLVDRPLSLIAREPGSRMVVRYHYDDVVRRIVISSDITLDEFKQLIERKTKHQFDKLYYFHQNTPVDIFDEDEFCLAIASRHEPYFYFRQRERSDRAALASGEQAPPDHSGLLGSAPDMDNPPAEHRPAGGVHGDDRADCMPRSLAARLNGAASSSASQPASESPMLSFYELRTVRRLWKEYAEGIDGRPSIRSLEEEHGPTWRRNRYQPFQRRMRIVREIQRRAESIGIEAAIEELDRYGSLHKVTEALRARHLQSPEGRRRRDQVVHGIRRRRQQQQPDDEAAGNVDRGS</sequence>